<evidence type="ECO:0000313" key="2">
    <source>
        <dbReference type="Proteomes" id="UP000550707"/>
    </source>
</evidence>
<evidence type="ECO:0000313" key="1">
    <source>
        <dbReference type="EMBL" id="KAF6451863.1"/>
    </source>
</evidence>
<organism evidence="1 2">
    <name type="scientific">Molossus molossus</name>
    <name type="common">Pallas' mastiff bat</name>
    <name type="synonym">Vespertilio molossus</name>
    <dbReference type="NCBI Taxonomy" id="27622"/>
    <lineage>
        <taxon>Eukaryota</taxon>
        <taxon>Metazoa</taxon>
        <taxon>Chordata</taxon>
        <taxon>Craniata</taxon>
        <taxon>Vertebrata</taxon>
        <taxon>Euteleostomi</taxon>
        <taxon>Mammalia</taxon>
        <taxon>Eutheria</taxon>
        <taxon>Laurasiatheria</taxon>
        <taxon>Chiroptera</taxon>
        <taxon>Yangochiroptera</taxon>
        <taxon>Molossidae</taxon>
        <taxon>Molossus</taxon>
    </lineage>
</organism>
<comment type="caution">
    <text evidence="1">The sequence shown here is derived from an EMBL/GenBank/DDBJ whole genome shotgun (WGS) entry which is preliminary data.</text>
</comment>
<dbReference type="Proteomes" id="UP000550707">
    <property type="component" value="Unassembled WGS sequence"/>
</dbReference>
<dbReference type="AlphaFoldDB" id="A0A7J8FVM5"/>
<accession>A0A7J8FVM5</accession>
<proteinExistence type="predicted"/>
<dbReference type="EMBL" id="JACASF010000010">
    <property type="protein sequence ID" value="KAF6451863.1"/>
    <property type="molecule type" value="Genomic_DNA"/>
</dbReference>
<reference evidence="1 2" key="1">
    <citation type="journal article" date="2020" name="Nature">
        <title>Six reference-quality genomes reveal evolution of bat adaptations.</title>
        <authorList>
            <person name="Jebb D."/>
            <person name="Huang Z."/>
            <person name="Pippel M."/>
            <person name="Hughes G.M."/>
            <person name="Lavrichenko K."/>
            <person name="Devanna P."/>
            <person name="Winkler S."/>
            <person name="Jermiin L.S."/>
            <person name="Skirmuntt E.C."/>
            <person name="Katzourakis A."/>
            <person name="Burkitt-Gray L."/>
            <person name="Ray D.A."/>
            <person name="Sullivan K.A.M."/>
            <person name="Roscito J.G."/>
            <person name="Kirilenko B.M."/>
            <person name="Davalos L.M."/>
            <person name="Corthals A.P."/>
            <person name="Power M.L."/>
            <person name="Jones G."/>
            <person name="Ransome R.D."/>
            <person name="Dechmann D.K.N."/>
            <person name="Locatelli A.G."/>
            <person name="Puechmaille S.J."/>
            <person name="Fedrigo O."/>
            <person name="Jarvis E.D."/>
            <person name="Hiller M."/>
            <person name="Vernes S.C."/>
            <person name="Myers E.W."/>
            <person name="Teeling E.C."/>
        </authorList>
    </citation>
    <scope>NUCLEOTIDE SEQUENCE [LARGE SCALE GENOMIC DNA]</scope>
    <source>
        <strain evidence="1">MMolMol1</strain>
        <tissue evidence="1">Muscle</tissue>
    </source>
</reference>
<name>A0A7J8FVM5_MOLMO</name>
<protein>
    <submittedName>
        <fullName evidence="1">Caprin family member 2</fullName>
    </submittedName>
</protein>
<gene>
    <name evidence="1" type="ORF">HJG59_002092</name>
</gene>
<sequence>MAALPFTQHRRVCSPDPLKHLSAAGGLLEDVLVAGDYSPIRIGPLVVIEVLILIEDLLQFPMEIIASHSSKLESILEHLIPKGITSSSVTSEEGHLVVLGQIQEVRIIE</sequence>
<keyword evidence="2" id="KW-1185">Reference proteome</keyword>